<reference evidence="4 5" key="1">
    <citation type="submission" date="2017-07" db="EMBL/GenBank/DDBJ databases">
        <title>First draft Genome Sequence of Nocardia cerradoensis isolated from human infection.</title>
        <authorList>
            <person name="Carrasco G."/>
        </authorList>
    </citation>
    <scope>NUCLEOTIDE SEQUENCE [LARGE SCALE GENOMIC DNA]</scope>
    <source>
        <strain evidence="4 5">CNM20130759</strain>
    </source>
</reference>
<feature type="domain" description="N-acetyltransferase" evidence="3">
    <location>
        <begin position="9"/>
        <end position="167"/>
    </location>
</feature>
<dbReference type="AlphaFoldDB" id="A0A231H752"/>
<dbReference type="PROSITE" id="PS51186">
    <property type="entry name" value="GNAT"/>
    <property type="match status" value="1"/>
</dbReference>
<protein>
    <submittedName>
        <fullName evidence="4">L-methionine sulfoximine/L-methionine sulfone acetyltransferase</fullName>
        <ecNumber evidence="4">2.3.1.-</ecNumber>
    </submittedName>
</protein>
<dbReference type="RefSeq" id="WP_276326885.1">
    <property type="nucleotide sequence ID" value="NZ_JAAXOR010000002.1"/>
</dbReference>
<sequence length="183" mass="20324">MTDIQSGGPRIRDAEERDIPTILAIHNDAVAETTAIWDTQPVDLDDRLHWWRDRVAAGYPVLVAIIDGQVAGYASYAQWRPKSGYRYCVENSVYVSERFQRRGAATALLTALLGRAEESGRVHTVIAAIETSNKTSILLHEKFGFRIVGQLPEVGHKFGGWMDLTLMQRTLPGPISAGVESFE</sequence>
<dbReference type="Gene3D" id="3.40.630.30">
    <property type="match status" value="1"/>
</dbReference>
<dbReference type="EMBL" id="NGAF01000005">
    <property type="protein sequence ID" value="OXR44754.1"/>
    <property type="molecule type" value="Genomic_DNA"/>
</dbReference>
<evidence type="ECO:0000313" key="4">
    <source>
        <dbReference type="EMBL" id="OXR44754.1"/>
    </source>
</evidence>
<name>A0A231H752_9NOCA</name>
<evidence type="ECO:0000256" key="1">
    <source>
        <dbReference type="ARBA" id="ARBA00022679"/>
    </source>
</evidence>
<proteinExistence type="predicted"/>
<dbReference type="PANTHER" id="PTHR43072:SF23">
    <property type="entry name" value="UPF0039 PROTEIN C11D3.02C"/>
    <property type="match status" value="1"/>
</dbReference>
<dbReference type="GO" id="GO:0016747">
    <property type="term" value="F:acyltransferase activity, transferring groups other than amino-acyl groups"/>
    <property type="evidence" value="ECO:0007669"/>
    <property type="project" value="InterPro"/>
</dbReference>
<accession>A0A231H752</accession>
<keyword evidence="2 4" id="KW-0012">Acyltransferase</keyword>
<dbReference type="PANTHER" id="PTHR43072">
    <property type="entry name" value="N-ACETYLTRANSFERASE"/>
    <property type="match status" value="1"/>
</dbReference>
<dbReference type="Pfam" id="PF00583">
    <property type="entry name" value="Acetyltransf_1"/>
    <property type="match status" value="1"/>
</dbReference>
<evidence type="ECO:0000313" key="5">
    <source>
        <dbReference type="Proteomes" id="UP000215506"/>
    </source>
</evidence>
<dbReference type="InterPro" id="IPR000182">
    <property type="entry name" value="GNAT_dom"/>
</dbReference>
<dbReference type="SUPFAM" id="SSF55729">
    <property type="entry name" value="Acyl-CoA N-acyltransferases (Nat)"/>
    <property type="match status" value="1"/>
</dbReference>
<keyword evidence="5" id="KW-1185">Reference proteome</keyword>
<gene>
    <name evidence="4" type="primary">pitA_1</name>
    <name evidence="4" type="ORF">B7C42_02708</name>
</gene>
<dbReference type="EC" id="2.3.1.-" evidence="4"/>
<dbReference type="Proteomes" id="UP000215506">
    <property type="component" value="Unassembled WGS sequence"/>
</dbReference>
<organism evidence="4 5">
    <name type="scientific">Nocardia cerradoensis</name>
    <dbReference type="NCBI Taxonomy" id="85688"/>
    <lineage>
        <taxon>Bacteria</taxon>
        <taxon>Bacillati</taxon>
        <taxon>Actinomycetota</taxon>
        <taxon>Actinomycetes</taxon>
        <taxon>Mycobacteriales</taxon>
        <taxon>Nocardiaceae</taxon>
        <taxon>Nocardia</taxon>
    </lineage>
</organism>
<comment type="caution">
    <text evidence="4">The sequence shown here is derived from an EMBL/GenBank/DDBJ whole genome shotgun (WGS) entry which is preliminary data.</text>
</comment>
<evidence type="ECO:0000259" key="3">
    <source>
        <dbReference type="PROSITE" id="PS51186"/>
    </source>
</evidence>
<dbReference type="CDD" id="cd04301">
    <property type="entry name" value="NAT_SF"/>
    <property type="match status" value="1"/>
</dbReference>
<evidence type="ECO:0000256" key="2">
    <source>
        <dbReference type="ARBA" id="ARBA00023315"/>
    </source>
</evidence>
<dbReference type="InterPro" id="IPR016181">
    <property type="entry name" value="Acyl_CoA_acyltransferase"/>
</dbReference>
<keyword evidence="1 4" id="KW-0808">Transferase</keyword>